<evidence type="ECO:0000256" key="5">
    <source>
        <dbReference type="SAM" id="MobiDB-lite"/>
    </source>
</evidence>
<comment type="subcellular location">
    <subcellularLocation>
        <location evidence="1">Membrane</location>
        <topology evidence="1">Multi-pass membrane protein</topology>
    </subcellularLocation>
</comment>
<evidence type="ECO:0000256" key="3">
    <source>
        <dbReference type="ARBA" id="ARBA00022989"/>
    </source>
</evidence>
<feature type="transmembrane region" description="Helical" evidence="6">
    <location>
        <begin position="58"/>
        <end position="79"/>
    </location>
</feature>
<dbReference type="GO" id="GO:0005886">
    <property type="term" value="C:plasma membrane"/>
    <property type="evidence" value="ECO:0007669"/>
    <property type="project" value="UniProtKB-ARBA"/>
</dbReference>
<dbReference type="PANTHER" id="PTHR33514">
    <property type="entry name" value="PROTEIN ABCI12, CHLOROPLASTIC"/>
    <property type="match status" value="1"/>
</dbReference>
<feature type="region of interest" description="Disordered" evidence="5">
    <location>
        <begin position="355"/>
        <end position="378"/>
    </location>
</feature>
<accession>A0A852VZZ2</accession>
<evidence type="ECO:0000256" key="1">
    <source>
        <dbReference type="ARBA" id="ARBA00004141"/>
    </source>
</evidence>
<feature type="transmembrane region" description="Helical" evidence="6">
    <location>
        <begin position="258"/>
        <end position="278"/>
    </location>
</feature>
<gene>
    <name evidence="7" type="ORF">BJY20_002687</name>
</gene>
<keyword evidence="8" id="KW-1185">Reference proteome</keyword>
<proteinExistence type="predicted"/>
<evidence type="ECO:0000256" key="2">
    <source>
        <dbReference type="ARBA" id="ARBA00022692"/>
    </source>
</evidence>
<keyword evidence="2 6" id="KW-0812">Transmembrane</keyword>
<feature type="transmembrane region" description="Helical" evidence="6">
    <location>
        <begin position="231"/>
        <end position="252"/>
    </location>
</feature>
<dbReference type="InterPro" id="IPR003339">
    <property type="entry name" value="ABC/ECF_trnsptr_transmembrane"/>
</dbReference>
<reference evidence="7 8" key="1">
    <citation type="submission" date="2020-07" db="EMBL/GenBank/DDBJ databases">
        <title>Sequencing the genomes of 1000 actinobacteria strains.</title>
        <authorList>
            <person name="Klenk H.-P."/>
        </authorList>
    </citation>
    <scope>NUCLEOTIDE SEQUENCE [LARGE SCALE GENOMIC DNA]</scope>
    <source>
        <strain evidence="7 8">DSM 26154</strain>
    </source>
</reference>
<feature type="transmembrane region" description="Helical" evidence="6">
    <location>
        <begin position="336"/>
        <end position="357"/>
    </location>
</feature>
<evidence type="ECO:0000313" key="7">
    <source>
        <dbReference type="EMBL" id="NYF99295.1"/>
    </source>
</evidence>
<dbReference type="PANTHER" id="PTHR33514:SF15">
    <property type="entry name" value="COBALT TRANSPORT PROTEIN"/>
    <property type="match status" value="1"/>
</dbReference>
<keyword evidence="4 6" id="KW-0472">Membrane</keyword>
<dbReference type="Pfam" id="PF02361">
    <property type="entry name" value="CbiQ"/>
    <property type="match status" value="1"/>
</dbReference>
<evidence type="ECO:0000313" key="8">
    <source>
        <dbReference type="Proteomes" id="UP000554054"/>
    </source>
</evidence>
<keyword evidence="3 6" id="KW-1133">Transmembrane helix</keyword>
<feature type="transmembrane region" description="Helical" evidence="6">
    <location>
        <begin position="14"/>
        <end position="46"/>
    </location>
</feature>
<protein>
    <submittedName>
        <fullName evidence="7">Energy-coupling factor transport system permease protein</fullName>
    </submittedName>
</protein>
<comment type="caution">
    <text evidence="7">The sequence shown here is derived from an EMBL/GenBank/DDBJ whole genome shotgun (WGS) entry which is preliminary data.</text>
</comment>
<sequence length="378" mass="39745">MSSSTPRALHPGAWWLWAIGLAVAVSQTTNPLVLLIAAGVVTFVVVSRRSDSPWARAFKLYAVLGAFIIGLRVILHVLVGLKWGEITILPLPLIELPSWASGINLLGDVGLEGLLAAVFEGMRLATMILCVGAANALADPKRMLAALPGALQEIGTAVIVAISVAPQLAQSVKRVHRARLLRGDSARGLRAFRRVAMPVLEDTLERSMALAASMDSRGYGRRGEVSRGQDHLTGIFTLGGLLGMSVGSYGLLDRESPDWVGLPLLLVGIGLGGLGLALGSKAVSRTVYRPSPWRAPETLTAACGLLAAAAAFASLRCEPSALTMPLNPIGPPPLPWLMTAGLLVAALPAVLTPPPPLARVRDRPRRRVDPCESEGSPA</sequence>
<feature type="transmembrane region" description="Helical" evidence="6">
    <location>
        <begin position="299"/>
        <end position="316"/>
    </location>
</feature>
<name>A0A852VZZ2_9MICO</name>
<dbReference type="CDD" id="cd16914">
    <property type="entry name" value="EcfT"/>
    <property type="match status" value="1"/>
</dbReference>
<evidence type="ECO:0000256" key="6">
    <source>
        <dbReference type="SAM" id="Phobius"/>
    </source>
</evidence>
<organism evidence="7 8">
    <name type="scientific">Janibacter cremeus</name>
    <dbReference type="NCBI Taxonomy" id="1285192"/>
    <lineage>
        <taxon>Bacteria</taxon>
        <taxon>Bacillati</taxon>
        <taxon>Actinomycetota</taxon>
        <taxon>Actinomycetes</taxon>
        <taxon>Micrococcales</taxon>
        <taxon>Intrasporangiaceae</taxon>
        <taxon>Janibacter</taxon>
    </lineage>
</organism>
<dbReference type="Proteomes" id="UP000554054">
    <property type="component" value="Unassembled WGS sequence"/>
</dbReference>
<evidence type="ECO:0000256" key="4">
    <source>
        <dbReference type="ARBA" id="ARBA00023136"/>
    </source>
</evidence>
<dbReference type="AlphaFoldDB" id="A0A852VZZ2"/>
<dbReference type="RefSeq" id="WP_185992009.1">
    <property type="nucleotide sequence ID" value="NZ_JACCAE010000001.1"/>
</dbReference>
<dbReference type="EMBL" id="JACCAE010000001">
    <property type="protein sequence ID" value="NYF99295.1"/>
    <property type="molecule type" value="Genomic_DNA"/>
</dbReference>